<dbReference type="Proteomes" id="UP000771797">
    <property type="component" value="Unassembled WGS sequence"/>
</dbReference>
<sequence>MSGADVSGYLPPGYLISILIGMKGTMMDNLREVDGVPIRPKHKATCHCGSVELEFDLPDGLAEVRRCDCSLCRRRGAIVASVPLSGIRIVKGEDVLRLYQFNTMTAKHYFCGRCGIYTHHQRRSNPSQYGFNVACLEGINPLKIEGVPTNDGVNHPADRRDL</sequence>
<evidence type="ECO:0000259" key="4">
    <source>
        <dbReference type="PROSITE" id="PS51891"/>
    </source>
</evidence>
<dbReference type="PROSITE" id="PS51891">
    <property type="entry name" value="CENP_V_GFA"/>
    <property type="match status" value="1"/>
</dbReference>
<comment type="caution">
    <text evidence="5">The sequence shown here is derived from an EMBL/GenBank/DDBJ whole genome shotgun (WGS) entry which is preliminary data.</text>
</comment>
<dbReference type="PANTHER" id="PTHR28620:SF1">
    <property type="entry name" value="CENP-V_GFA DOMAIN-CONTAINING PROTEIN"/>
    <property type="match status" value="1"/>
</dbReference>
<organism evidence="5 6">
    <name type="scientific">Alcanivorax xiamenensis</name>
    <dbReference type="NCBI Taxonomy" id="1177156"/>
    <lineage>
        <taxon>Bacteria</taxon>
        <taxon>Pseudomonadati</taxon>
        <taxon>Pseudomonadota</taxon>
        <taxon>Gammaproteobacteria</taxon>
        <taxon>Oceanospirillales</taxon>
        <taxon>Alcanivoracaceae</taxon>
        <taxon>Alcanivorax</taxon>
    </lineage>
</organism>
<evidence type="ECO:0000256" key="2">
    <source>
        <dbReference type="ARBA" id="ARBA00022723"/>
    </source>
</evidence>
<dbReference type="SUPFAM" id="SSF51316">
    <property type="entry name" value="Mss4-like"/>
    <property type="match status" value="1"/>
</dbReference>
<dbReference type="InterPro" id="IPR052355">
    <property type="entry name" value="CENP-V-like"/>
</dbReference>
<dbReference type="PANTHER" id="PTHR28620">
    <property type="entry name" value="CENTROMERE PROTEIN V"/>
    <property type="match status" value="1"/>
</dbReference>
<evidence type="ECO:0000256" key="3">
    <source>
        <dbReference type="ARBA" id="ARBA00022833"/>
    </source>
</evidence>
<accession>A0ABQ6Y8M0</accession>
<dbReference type="InterPro" id="IPR011057">
    <property type="entry name" value="Mss4-like_sf"/>
</dbReference>
<protein>
    <submittedName>
        <fullName evidence="5">Glutathione-dependent formaldehyde-activating protein</fullName>
    </submittedName>
</protein>
<dbReference type="InterPro" id="IPR006913">
    <property type="entry name" value="CENP-V/GFA"/>
</dbReference>
<name>A0ABQ6Y8M0_9GAMM</name>
<keyword evidence="3" id="KW-0862">Zinc</keyword>
<evidence type="ECO:0000256" key="1">
    <source>
        <dbReference type="ARBA" id="ARBA00005495"/>
    </source>
</evidence>
<dbReference type="EMBL" id="AQPF01000012">
    <property type="protein sequence ID" value="KAF0805881.1"/>
    <property type="molecule type" value="Genomic_DNA"/>
</dbReference>
<evidence type="ECO:0000313" key="6">
    <source>
        <dbReference type="Proteomes" id="UP000771797"/>
    </source>
</evidence>
<gene>
    <name evidence="5" type="ORF">A6D6_01937</name>
</gene>
<dbReference type="Gene3D" id="2.170.150.70">
    <property type="match status" value="1"/>
</dbReference>
<reference evidence="5 6" key="1">
    <citation type="submission" date="2012-09" db="EMBL/GenBank/DDBJ databases">
        <title>Genome Sequence of alkane-degrading Bacterium Alcanivorax sp. 6-D-6.</title>
        <authorList>
            <person name="Lai Q."/>
            <person name="Shao Z."/>
        </authorList>
    </citation>
    <scope>NUCLEOTIDE SEQUENCE [LARGE SCALE GENOMIC DNA]</scope>
    <source>
        <strain evidence="5 6">6-D-6</strain>
    </source>
</reference>
<comment type="similarity">
    <text evidence="1">Belongs to the Gfa family.</text>
</comment>
<keyword evidence="2" id="KW-0479">Metal-binding</keyword>
<keyword evidence="6" id="KW-1185">Reference proteome</keyword>
<proteinExistence type="inferred from homology"/>
<feature type="domain" description="CENP-V/GFA" evidence="4">
    <location>
        <begin position="42"/>
        <end position="158"/>
    </location>
</feature>
<evidence type="ECO:0000313" key="5">
    <source>
        <dbReference type="EMBL" id="KAF0805881.1"/>
    </source>
</evidence>
<dbReference type="Pfam" id="PF04828">
    <property type="entry name" value="GFA"/>
    <property type="match status" value="1"/>
</dbReference>